<proteinExistence type="inferred from homology"/>
<dbReference type="PANTHER" id="PTHR11264">
    <property type="entry name" value="URACIL-DNA GLYCOSYLASE"/>
    <property type="match status" value="1"/>
</dbReference>
<dbReference type="NCBIfam" id="NF003592">
    <property type="entry name" value="PRK05254.1-5"/>
    <property type="match status" value="1"/>
</dbReference>
<dbReference type="SUPFAM" id="SSF52141">
    <property type="entry name" value="Uracil-DNA glycosylase-like"/>
    <property type="match status" value="1"/>
</dbReference>
<evidence type="ECO:0000256" key="9">
    <source>
        <dbReference type="HAMAP-Rule" id="MF_00148"/>
    </source>
</evidence>
<dbReference type="NCBIfam" id="TIGR00628">
    <property type="entry name" value="ung"/>
    <property type="match status" value="1"/>
</dbReference>
<evidence type="ECO:0000256" key="7">
    <source>
        <dbReference type="ARBA" id="ARBA00022801"/>
    </source>
</evidence>
<keyword evidence="6 9" id="KW-0227">DNA damage</keyword>
<comment type="function">
    <text evidence="2 9 11">Excises uracil residues from the DNA which can arise as a result of misincorporation of dUMP residues by DNA polymerase or due to deamination of cytosine.</text>
</comment>
<dbReference type="GO" id="GO:0097510">
    <property type="term" value="P:base-excision repair, AP site formation via deaminated base removal"/>
    <property type="evidence" value="ECO:0007669"/>
    <property type="project" value="TreeGrafter"/>
</dbReference>
<accession>A0A1X6YP81</accession>
<evidence type="ECO:0000256" key="10">
    <source>
        <dbReference type="PROSITE-ProRule" id="PRU10072"/>
    </source>
</evidence>
<dbReference type="EC" id="3.2.2.27" evidence="4 9"/>
<dbReference type="Proteomes" id="UP000193963">
    <property type="component" value="Unassembled WGS sequence"/>
</dbReference>
<evidence type="ECO:0000256" key="1">
    <source>
        <dbReference type="ARBA" id="ARBA00001400"/>
    </source>
</evidence>
<feature type="region of interest" description="Disordered" evidence="12">
    <location>
        <begin position="1"/>
        <end position="21"/>
    </location>
</feature>
<dbReference type="SMART" id="SM00986">
    <property type="entry name" value="UDG"/>
    <property type="match status" value="1"/>
</dbReference>
<evidence type="ECO:0000256" key="6">
    <source>
        <dbReference type="ARBA" id="ARBA00022763"/>
    </source>
</evidence>
<dbReference type="GO" id="GO:0004844">
    <property type="term" value="F:uracil DNA N-glycosylase activity"/>
    <property type="evidence" value="ECO:0007669"/>
    <property type="project" value="UniProtKB-UniRule"/>
</dbReference>
<reference evidence="15" key="1">
    <citation type="submission" date="2017-03" db="EMBL/GenBank/DDBJ databases">
        <authorList>
            <person name="Rodrigo-Torres L."/>
            <person name="Arahal R.D."/>
            <person name="Lucena T."/>
        </authorList>
    </citation>
    <scope>NUCLEOTIDE SEQUENCE [LARGE SCALE GENOMIC DNA]</scope>
    <source>
        <strain evidence="15">CECT 7751</strain>
    </source>
</reference>
<name>A0A1X6YP81_9RHOB</name>
<evidence type="ECO:0000256" key="5">
    <source>
        <dbReference type="ARBA" id="ARBA00018429"/>
    </source>
</evidence>
<dbReference type="RefSeq" id="WP_085886902.1">
    <property type="nucleotide sequence ID" value="NZ_FWFN01000002.1"/>
</dbReference>
<comment type="subcellular location">
    <subcellularLocation>
        <location evidence="9">Cytoplasm</location>
    </subcellularLocation>
</comment>
<keyword evidence="14" id="KW-0326">Glycosidase</keyword>
<organism evidence="14 15">
    <name type="scientific">Pseudooceanicola marinus</name>
    <dbReference type="NCBI Taxonomy" id="396013"/>
    <lineage>
        <taxon>Bacteria</taxon>
        <taxon>Pseudomonadati</taxon>
        <taxon>Pseudomonadota</taxon>
        <taxon>Alphaproteobacteria</taxon>
        <taxon>Rhodobacterales</taxon>
        <taxon>Paracoccaceae</taxon>
        <taxon>Pseudooceanicola</taxon>
    </lineage>
</organism>
<dbReference type="AlphaFoldDB" id="A0A1X6YP81"/>
<evidence type="ECO:0000313" key="15">
    <source>
        <dbReference type="Proteomes" id="UP000193963"/>
    </source>
</evidence>
<dbReference type="CDD" id="cd10027">
    <property type="entry name" value="UDG-F1-like"/>
    <property type="match status" value="1"/>
</dbReference>
<keyword evidence="7 9" id="KW-0378">Hydrolase</keyword>
<dbReference type="NCBIfam" id="NF003588">
    <property type="entry name" value="PRK05254.1-1"/>
    <property type="match status" value="1"/>
</dbReference>
<keyword evidence="9" id="KW-0963">Cytoplasm</keyword>
<evidence type="ECO:0000256" key="11">
    <source>
        <dbReference type="RuleBase" id="RU003780"/>
    </source>
</evidence>
<dbReference type="EMBL" id="FWFN01000002">
    <property type="protein sequence ID" value="SLN26846.1"/>
    <property type="molecule type" value="Genomic_DNA"/>
</dbReference>
<evidence type="ECO:0000256" key="2">
    <source>
        <dbReference type="ARBA" id="ARBA00002631"/>
    </source>
</evidence>
<dbReference type="InterPro" id="IPR018085">
    <property type="entry name" value="Ura-DNA_Glyclase_AS"/>
</dbReference>
<feature type="domain" description="Uracil-DNA glycosylase-like" evidence="13">
    <location>
        <begin position="55"/>
        <end position="213"/>
    </location>
</feature>
<dbReference type="SMART" id="SM00987">
    <property type="entry name" value="UreE_C"/>
    <property type="match status" value="1"/>
</dbReference>
<dbReference type="InterPro" id="IPR002043">
    <property type="entry name" value="UDG_fam1"/>
</dbReference>
<evidence type="ECO:0000256" key="3">
    <source>
        <dbReference type="ARBA" id="ARBA00008184"/>
    </source>
</evidence>
<feature type="active site" description="Proton acceptor" evidence="9 10">
    <location>
        <position position="70"/>
    </location>
</feature>
<evidence type="ECO:0000259" key="13">
    <source>
        <dbReference type="SMART" id="SM00986"/>
    </source>
</evidence>
<dbReference type="InterPro" id="IPR036895">
    <property type="entry name" value="Uracil-DNA_glycosylase-like_sf"/>
</dbReference>
<dbReference type="Pfam" id="PF03167">
    <property type="entry name" value="UDG"/>
    <property type="match status" value="1"/>
</dbReference>
<evidence type="ECO:0000256" key="8">
    <source>
        <dbReference type="ARBA" id="ARBA00023204"/>
    </source>
</evidence>
<sequence length="235" mass="25254">MSDAPTSLPEGQPAPPGPWADLPFFTDDYPRIAAALSAETRQILPPAPQRFAALAACPPEATRVVILGQDPYPTPGHAHGLAFSAEPHVRPLPRSLGNIYKEMQADLGGCPDNADLRFLAAQGVLLLNTALSVPAGEAGAHAKLGWSRLTQQVLERLSDRPRAFLLWGKPAQGFARYIAGDDHLIVMSPHPSPLSARRGFFGSRPFSSVNKWLRARGEGEIDWTGARSATEGAQR</sequence>
<dbReference type="HAMAP" id="MF_00148">
    <property type="entry name" value="UDG"/>
    <property type="match status" value="1"/>
</dbReference>
<evidence type="ECO:0000256" key="4">
    <source>
        <dbReference type="ARBA" id="ARBA00012030"/>
    </source>
</evidence>
<protein>
    <recommendedName>
        <fullName evidence="5 9">Uracil-DNA glycosylase</fullName>
        <shortName evidence="9">UDG</shortName>
        <ecNumber evidence="4 9">3.2.2.27</ecNumber>
    </recommendedName>
</protein>
<comment type="similarity">
    <text evidence="3 9 11">Belongs to the uracil-DNA glycosylase (UDG) superfamily. UNG family.</text>
</comment>
<keyword evidence="8 9" id="KW-0234">DNA repair</keyword>
<dbReference type="GO" id="GO:0005737">
    <property type="term" value="C:cytoplasm"/>
    <property type="evidence" value="ECO:0007669"/>
    <property type="project" value="UniProtKB-SubCell"/>
</dbReference>
<dbReference type="OrthoDB" id="9804372at2"/>
<evidence type="ECO:0000313" key="14">
    <source>
        <dbReference type="EMBL" id="SLN26846.1"/>
    </source>
</evidence>
<gene>
    <name evidence="9 14" type="primary">ung</name>
    <name evidence="14" type="ORF">PSM7751_00998</name>
</gene>
<dbReference type="Gene3D" id="3.40.470.10">
    <property type="entry name" value="Uracil-DNA glycosylase-like domain"/>
    <property type="match status" value="1"/>
</dbReference>
<dbReference type="PROSITE" id="PS00130">
    <property type="entry name" value="U_DNA_GLYCOSYLASE"/>
    <property type="match status" value="1"/>
</dbReference>
<evidence type="ECO:0000256" key="12">
    <source>
        <dbReference type="SAM" id="MobiDB-lite"/>
    </source>
</evidence>
<comment type="catalytic activity">
    <reaction evidence="1 9 11">
        <text>Hydrolyzes single-stranded DNA or mismatched double-stranded DNA and polynucleotides, releasing free uracil.</text>
        <dbReference type="EC" id="3.2.2.27"/>
    </reaction>
</comment>
<dbReference type="InterPro" id="IPR005122">
    <property type="entry name" value="Uracil-DNA_glycosylase-like"/>
</dbReference>
<dbReference type="PANTHER" id="PTHR11264:SF0">
    <property type="entry name" value="URACIL-DNA GLYCOSYLASE"/>
    <property type="match status" value="1"/>
</dbReference>
<keyword evidence="15" id="KW-1185">Reference proteome</keyword>